<reference evidence="1 2" key="2">
    <citation type="journal article" date="2013" name="Plant Cell Physiol.">
        <title>Rice Annotation Project Database (RAP-DB): an integrative and interactive database for rice genomics.</title>
        <authorList>
            <person name="Sakai H."/>
            <person name="Lee S.S."/>
            <person name="Tanaka T."/>
            <person name="Numa H."/>
            <person name="Kim J."/>
            <person name="Kawahara Y."/>
            <person name="Wakimoto H."/>
            <person name="Yang C.C."/>
            <person name="Iwamoto M."/>
            <person name="Abe T."/>
            <person name="Yamada Y."/>
            <person name="Muto A."/>
            <person name="Inokuchi H."/>
            <person name="Ikemura T."/>
            <person name="Matsumoto T."/>
            <person name="Sasaki T."/>
            <person name="Itoh T."/>
        </authorList>
    </citation>
    <scope>NUCLEOTIDE SEQUENCE [LARGE SCALE GENOMIC DNA]</scope>
    <source>
        <strain evidence="2">cv. Nipponbare</strain>
    </source>
</reference>
<name>A0A0P0X556_ORYSJ</name>
<evidence type="ECO:0000313" key="1">
    <source>
        <dbReference type="EMBL" id="BAT01157.1"/>
    </source>
</evidence>
<dbReference type="AlphaFoldDB" id="A0A0P0X556"/>
<dbReference type="EMBL" id="AP014963">
    <property type="protein sequence ID" value="BAT01157.1"/>
    <property type="molecule type" value="Genomic_DNA"/>
</dbReference>
<organism evidence="1 2">
    <name type="scientific">Oryza sativa subsp. japonica</name>
    <name type="common">Rice</name>
    <dbReference type="NCBI Taxonomy" id="39947"/>
    <lineage>
        <taxon>Eukaryota</taxon>
        <taxon>Viridiplantae</taxon>
        <taxon>Streptophyta</taxon>
        <taxon>Embryophyta</taxon>
        <taxon>Tracheophyta</taxon>
        <taxon>Spermatophyta</taxon>
        <taxon>Magnoliopsida</taxon>
        <taxon>Liliopsida</taxon>
        <taxon>Poales</taxon>
        <taxon>Poaceae</taxon>
        <taxon>BOP clade</taxon>
        <taxon>Oryzoideae</taxon>
        <taxon>Oryzeae</taxon>
        <taxon>Oryzinae</taxon>
        <taxon>Oryza</taxon>
        <taxon>Oryza sativa</taxon>
    </lineage>
</organism>
<feature type="non-terminal residue" evidence="1">
    <location>
        <position position="1"/>
    </location>
</feature>
<dbReference type="Gramene" id="Os07t0417683-00">
    <property type="protein sequence ID" value="Os07t0417683-00"/>
    <property type="gene ID" value="Os07g0417683"/>
</dbReference>
<reference evidence="1 2" key="3">
    <citation type="journal article" date="2013" name="Rice">
        <title>Improvement of the Oryza sativa Nipponbare reference genome using next generation sequence and optical map data.</title>
        <authorList>
            <person name="Kawahara Y."/>
            <person name="de la Bastide M."/>
            <person name="Hamilton J.P."/>
            <person name="Kanamori H."/>
            <person name="McCombie W.R."/>
            <person name="Ouyang S."/>
            <person name="Schwartz D.C."/>
            <person name="Tanaka T."/>
            <person name="Wu J."/>
            <person name="Zhou S."/>
            <person name="Childs K.L."/>
            <person name="Davidson R.M."/>
            <person name="Lin H."/>
            <person name="Quesada-Ocampo L."/>
            <person name="Vaillancourt B."/>
            <person name="Sakai H."/>
            <person name="Lee S.S."/>
            <person name="Kim J."/>
            <person name="Numa H."/>
            <person name="Itoh T."/>
            <person name="Buell C.R."/>
            <person name="Matsumoto T."/>
        </authorList>
    </citation>
    <scope>NUCLEOTIDE SEQUENCE [LARGE SCALE GENOMIC DNA]</scope>
    <source>
        <strain evidence="2">cv. Nipponbare</strain>
    </source>
</reference>
<dbReference type="PaxDb" id="39947-A0A0P0X556"/>
<evidence type="ECO:0000313" key="2">
    <source>
        <dbReference type="Proteomes" id="UP000059680"/>
    </source>
</evidence>
<reference evidence="2" key="1">
    <citation type="journal article" date="2005" name="Nature">
        <title>The map-based sequence of the rice genome.</title>
        <authorList>
            <consortium name="International rice genome sequencing project (IRGSP)"/>
            <person name="Matsumoto T."/>
            <person name="Wu J."/>
            <person name="Kanamori H."/>
            <person name="Katayose Y."/>
            <person name="Fujisawa M."/>
            <person name="Namiki N."/>
            <person name="Mizuno H."/>
            <person name="Yamamoto K."/>
            <person name="Antonio B.A."/>
            <person name="Baba T."/>
            <person name="Sakata K."/>
            <person name="Nagamura Y."/>
            <person name="Aoki H."/>
            <person name="Arikawa K."/>
            <person name="Arita K."/>
            <person name="Bito T."/>
            <person name="Chiden Y."/>
            <person name="Fujitsuka N."/>
            <person name="Fukunaka R."/>
            <person name="Hamada M."/>
            <person name="Harada C."/>
            <person name="Hayashi A."/>
            <person name="Hijishita S."/>
            <person name="Honda M."/>
            <person name="Hosokawa S."/>
            <person name="Ichikawa Y."/>
            <person name="Idonuma A."/>
            <person name="Iijima M."/>
            <person name="Ikeda M."/>
            <person name="Ikeno M."/>
            <person name="Ito K."/>
            <person name="Ito S."/>
            <person name="Ito T."/>
            <person name="Ito Y."/>
            <person name="Ito Y."/>
            <person name="Iwabuchi A."/>
            <person name="Kamiya K."/>
            <person name="Karasawa W."/>
            <person name="Kurita K."/>
            <person name="Katagiri S."/>
            <person name="Kikuta A."/>
            <person name="Kobayashi H."/>
            <person name="Kobayashi N."/>
            <person name="Machita K."/>
            <person name="Maehara T."/>
            <person name="Masukawa M."/>
            <person name="Mizubayashi T."/>
            <person name="Mukai Y."/>
            <person name="Nagasaki H."/>
            <person name="Nagata Y."/>
            <person name="Naito S."/>
            <person name="Nakashima M."/>
            <person name="Nakama Y."/>
            <person name="Nakamichi Y."/>
            <person name="Nakamura M."/>
            <person name="Meguro A."/>
            <person name="Negishi M."/>
            <person name="Ohta I."/>
            <person name="Ohta T."/>
            <person name="Okamoto M."/>
            <person name="Ono N."/>
            <person name="Saji S."/>
            <person name="Sakaguchi M."/>
            <person name="Sakai K."/>
            <person name="Shibata M."/>
            <person name="Shimokawa T."/>
            <person name="Song J."/>
            <person name="Takazaki Y."/>
            <person name="Terasawa K."/>
            <person name="Tsugane M."/>
            <person name="Tsuji K."/>
            <person name="Ueda S."/>
            <person name="Waki K."/>
            <person name="Yamagata H."/>
            <person name="Yamamoto M."/>
            <person name="Yamamoto S."/>
            <person name="Yamane H."/>
            <person name="Yoshiki S."/>
            <person name="Yoshihara R."/>
            <person name="Yukawa K."/>
            <person name="Zhong H."/>
            <person name="Yano M."/>
            <person name="Yuan Q."/>
            <person name="Ouyang S."/>
            <person name="Liu J."/>
            <person name="Jones K.M."/>
            <person name="Gansberger K."/>
            <person name="Moffat K."/>
            <person name="Hill J."/>
            <person name="Bera J."/>
            <person name="Fadrosh D."/>
            <person name="Jin S."/>
            <person name="Johri S."/>
            <person name="Kim M."/>
            <person name="Overton L."/>
            <person name="Reardon M."/>
            <person name="Tsitrin T."/>
            <person name="Vuong H."/>
            <person name="Weaver B."/>
            <person name="Ciecko A."/>
            <person name="Tallon L."/>
            <person name="Jackson J."/>
            <person name="Pai G."/>
            <person name="Aken S.V."/>
            <person name="Utterback T."/>
            <person name="Reidmuller S."/>
            <person name="Feldblyum T."/>
            <person name="Hsiao J."/>
            <person name="Zismann V."/>
            <person name="Iobst S."/>
            <person name="de Vazeille A.R."/>
            <person name="Buell C.R."/>
            <person name="Ying K."/>
            <person name="Li Y."/>
            <person name="Lu T."/>
            <person name="Huang Y."/>
            <person name="Zhao Q."/>
            <person name="Feng Q."/>
            <person name="Zhang L."/>
            <person name="Zhu J."/>
            <person name="Weng Q."/>
            <person name="Mu J."/>
            <person name="Lu Y."/>
            <person name="Fan D."/>
            <person name="Liu Y."/>
            <person name="Guan J."/>
            <person name="Zhang Y."/>
            <person name="Yu S."/>
            <person name="Liu X."/>
            <person name="Zhang Y."/>
            <person name="Hong G."/>
            <person name="Han B."/>
            <person name="Choisne N."/>
            <person name="Demange N."/>
            <person name="Orjeda G."/>
            <person name="Samain S."/>
            <person name="Cattolico L."/>
            <person name="Pelletier E."/>
            <person name="Couloux A."/>
            <person name="Segurens B."/>
            <person name="Wincker P."/>
            <person name="D'Hont A."/>
            <person name="Scarpelli C."/>
            <person name="Weissenbach J."/>
            <person name="Salanoubat M."/>
            <person name="Quetier F."/>
            <person name="Yu Y."/>
            <person name="Kim H.R."/>
            <person name="Rambo T."/>
            <person name="Currie J."/>
            <person name="Collura K."/>
            <person name="Luo M."/>
            <person name="Yang T."/>
            <person name="Ammiraju J.S.S."/>
            <person name="Engler F."/>
            <person name="Soderlund C."/>
            <person name="Wing R.A."/>
            <person name="Palmer L.E."/>
            <person name="de la Bastide M."/>
            <person name="Spiegel L."/>
            <person name="Nascimento L."/>
            <person name="Zutavern T."/>
            <person name="O'Shaughnessy A."/>
            <person name="Dike S."/>
            <person name="Dedhia N."/>
            <person name="Preston R."/>
            <person name="Balija V."/>
            <person name="McCombie W.R."/>
            <person name="Chow T."/>
            <person name="Chen H."/>
            <person name="Chung M."/>
            <person name="Chen C."/>
            <person name="Shaw J."/>
            <person name="Wu H."/>
            <person name="Hsiao K."/>
            <person name="Chao Y."/>
            <person name="Chu M."/>
            <person name="Cheng C."/>
            <person name="Hour A."/>
            <person name="Lee P."/>
            <person name="Lin S."/>
            <person name="Lin Y."/>
            <person name="Liou J."/>
            <person name="Liu S."/>
            <person name="Hsing Y."/>
            <person name="Raghuvanshi S."/>
            <person name="Mohanty A."/>
            <person name="Bharti A.K."/>
            <person name="Gaur A."/>
            <person name="Gupta V."/>
            <person name="Kumar D."/>
            <person name="Ravi V."/>
            <person name="Vij S."/>
            <person name="Kapur A."/>
            <person name="Khurana P."/>
            <person name="Khurana P."/>
            <person name="Khurana J.P."/>
            <person name="Tyagi A.K."/>
            <person name="Gaikwad K."/>
            <person name="Singh A."/>
            <person name="Dalal V."/>
            <person name="Srivastava S."/>
            <person name="Dixit A."/>
            <person name="Pal A.K."/>
            <person name="Ghazi I.A."/>
            <person name="Yadav M."/>
            <person name="Pandit A."/>
            <person name="Bhargava A."/>
            <person name="Sureshbabu K."/>
            <person name="Batra K."/>
            <person name="Sharma T.R."/>
            <person name="Mohapatra T."/>
            <person name="Singh N.K."/>
            <person name="Messing J."/>
            <person name="Nelson A.B."/>
            <person name="Fuks G."/>
            <person name="Kavchok S."/>
            <person name="Keizer G."/>
            <person name="Linton E."/>
            <person name="Llaca V."/>
            <person name="Song R."/>
            <person name="Tanyolac B."/>
            <person name="Young S."/>
            <person name="Ho-Il K."/>
            <person name="Hahn J.H."/>
            <person name="Sangsakoo G."/>
            <person name="Vanavichit A."/>
            <person name="de Mattos Luiz.A.T."/>
            <person name="Zimmer P.D."/>
            <person name="Malone G."/>
            <person name="Dellagostin O."/>
            <person name="de Oliveira A.C."/>
            <person name="Bevan M."/>
            <person name="Bancroft I."/>
            <person name="Minx P."/>
            <person name="Cordum H."/>
            <person name="Wilson R."/>
            <person name="Cheng Z."/>
            <person name="Jin W."/>
            <person name="Jiang J."/>
            <person name="Leong S.A."/>
            <person name="Iwama H."/>
            <person name="Gojobori T."/>
            <person name="Itoh T."/>
            <person name="Niimura Y."/>
            <person name="Fujii Y."/>
            <person name="Habara T."/>
            <person name="Sakai H."/>
            <person name="Sato Y."/>
            <person name="Wilson G."/>
            <person name="Kumar K."/>
            <person name="McCouch S."/>
            <person name="Juretic N."/>
            <person name="Hoen D."/>
            <person name="Wright S."/>
            <person name="Bruskiewich R."/>
            <person name="Bureau T."/>
            <person name="Miyao A."/>
            <person name="Hirochika H."/>
            <person name="Nishikawa T."/>
            <person name="Kadowaki K."/>
            <person name="Sugiura M."/>
            <person name="Burr B."/>
            <person name="Sasaki T."/>
        </authorList>
    </citation>
    <scope>NUCLEOTIDE SEQUENCE [LARGE SCALE GENOMIC DNA]</scope>
    <source>
        <strain evidence="2">cv. Nipponbare</strain>
    </source>
</reference>
<protein>
    <submittedName>
        <fullName evidence="1">Os07g0417683 protein</fullName>
    </submittedName>
</protein>
<accession>A0A0P0X556</accession>
<dbReference type="Proteomes" id="UP000059680">
    <property type="component" value="Chromosome 7"/>
</dbReference>
<proteinExistence type="predicted"/>
<dbReference type="FunCoup" id="A0A0P0X556">
    <property type="interactions" value="7"/>
</dbReference>
<keyword evidence="2" id="KW-1185">Reference proteome</keyword>
<gene>
    <name evidence="1" type="ordered locus">Os07g0417683</name>
    <name evidence="1" type="ORF">OSNPB_070417683</name>
</gene>
<dbReference type="InParanoid" id="A0A0P0X556"/>
<sequence>AEGDLVAGARGAGEGAALVVVGVAVRLRALVLEELGVLARRALVRRPVRPAAAQVVPAERQAPALAPHHRAAGALHRQLRGARRVDVGRARHRRAPGARRRHLHGHVEPVHVADVVEVRVAGAAAA</sequence>